<evidence type="ECO:0000313" key="1">
    <source>
        <dbReference type="EMBL" id="MXO99943.1"/>
    </source>
</evidence>
<reference evidence="1 2" key="1">
    <citation type="submission" date="2019-12" db="EMBL/GenBank/DDBJ databases">
        <title>Genomic-based taxomic classification of the family Erythrobacteraceae.</title>
        <authorList>
            <person name="Xu L."/>
        </authorList>
    </citation>
    <scope>NUCLEOTIDE SEQUENCE [LARGE SCALE GENOMIC DNA]</scope>
    <source>
        <strain evidence="1 2">S36</strain>
    </source>
</reference>
<dbReference type="AlphaFoldDB" id="A0A6I4U005"/>
<sequence length="91" mass="9740">MRLLSVLALGLVAIAFESISTETGDDQSNWTEAPCDTDGTCTQQSASRTVNTTNVLCDPLAGDRTQNLPDHDRLLRLFQPSAIDGGKGSEM</sequence>
<dbReference type="EMBL" id="WTYJ01000002">
    <property type="protein sequence ID" value="MXO99943.1"/>
    <property type="molecule type" value="Genomic_DNA"/>
</dbReference>
<proteinExistence type="predicted"/>
<dbReference type="Proteomes" id="UP000469430">
    <property type="component" value="Unassembled WGS sequence"/>
</dbReference>
<comment type="caution">
    <text evidence="1">The sequence shown here is derived from an EMBL/GenBank/DDBJ whole genome shotgun (WGS) entry which is preliminary data.</text>
</comment>
<evidence type="ECO:0000313" key="2">
    <source>
        <dbReference type="Proteomes" id="UP000469430"/>
    </source>
</evidence>
<dbReference type="RefSeq" id="WP_161391621.1">
    <property type="nucleotide sequence ID" value="NZ_JBHSCP010000001.1"/>
</dbReference>
<organism evidence="1 2">
    <name type="scientific">Croceibacterium xixiisoli</name>
    <dbReference type="NCBI Taxonomy" id="1476466"/>
    <lineage>
        <taxon>Bacteria</taxon>
        <taxon>Pseudomonadati</taxon>
        <taxon>Pseudomonadota</taxon>
        <taxon>Alphaproteobacteria</taxon>
        <taxon>Sphingomonadales</taxon>
        <taxon>Erythrobacteraceae</taxon>
        <taxon>Croceibacterium</taxon>
    </lineage>
</organism>
<keyword evidence="2" id="KW-1185">Reference proteome</keyword>
<name>A0A6I4U005_9SPHN</name>
<accession>A0A6I4U005</accession>
<protein>
    <submittedName>
        <fullName evidence="1">Uncharacterized protein</fullName>
    </submittedName>
</protein>
<gene>
    <name evidence="1" type="ORF">GRI97_13195</name>
</gene>